<evidence type="ECO:0000313" key="4">
    <source>
        <dbReference type="EMBL" id="MDP4574411.1"/>
    </source>
</evidence>
<dbReference type="InterPro" id="IPR036388">
    <property type="entry name" value="WH-like_DNA-bd_sf"/>
</dbReference>
<feature type="domain" description="OmpR/PhoB-type" evidence="3">
    <location>
        <begin position="35"/>
        <end position="104"/>
    </location>
</feature>
<evidence type="ECO:0000259" key="3">
    <source>
        <dbReference type="Pfam" id="PF00486"/>
    </source>
</evidence>
<keyword evidence="5" id="KW-1185">Reference proteome</keyword>
<dbReference type="EMBL" id="JAVAIM010000001">
    <property type="protein sequence ID" value="MDP4574411.1"/>
    <property type="molecule type" value="Genomic_DNA"/>
</dbReference>
<gene>
    <name evidence="4" type="ORF">Q9K02_04570</name>
</gene>
<dbReference type="RefSeq" id="WP_305931826.1">
    <property type="nucleotide sequence ID" value="NZ_JAVAIM010000001.1"/>
</dbReference>
<comment type="caution">
    <text evidence="4">The sequence shown here is derived from an EMBL/GenBank/DDBJ whole genome shotgun (WGS) entry which is preliminary data.</text>
</comment>
<evidence type="ECO:0000256" key="2">
    <source>
        <dbReference type="SAM" id="MobiDB-lite"/>
    </source>
</evidence>
<dbReference type="Proteomes" id="UP001240639">
    <property type="component" value="Unassembled WGS sequence"/>
</dbReference>
<dbReference type="Pfam" id="PF00486">
    <property type="entry name" value="Trans_reg_C"/>
    <property type="match status" value="1"/>
</dbReference>
<sequence length="136" mass="15033">MHKCPNCGEALEEFKPLAFGNIVLIDTGVILFERERISLPRCQHDLIDSLVRAEGRALSTAHLAGCLGGEIFDQSIAVYIGRARSMLRTIDSDFDQIECVRGFGAYKWIWKAPAAPRSSGQPSCQAGRIPTRETIQ</sequence>
<accession>A0ABT9HMS3</accession>
<organism evidence="4 5">
    <name type="scientific">Qipengyuania profundimaris</name>
    <dbReference type="NCBI Taxonomy" id="3067652"/>
    <lineage>
        <taxon>Bacteria</taxon>
        <taxon>Pseudomonadati</taxon>
        <taxon>Pseudomonadota</taxon>
        <taxon>Alphaproteobacteria</taxon>
        <taxon>Sphingomonadales</taxon>
        <taxon>Erythrobacteraceae</taxon>
        <taxon>Qipengyuania</taxon>
    </lineage>
</organism>
<name>A0ABT9HMS3_9SPHN</name>
<evidence type="ECO:0000313" key="5">
    <source>
        <dbReference type="Proteomes" id="UP001240639"/>
    </source>
</evidence>
<feature type="region of interest" description="Disordered" evidence="2">
    <location>
        <begin position="115"/>
        <end position="136"/>
    </location>
</feature>
<dbReference type="SUPFAM" id="SSF46894">
    <property type="entry name" value="C-terminal effector domain of the bipartite response regulators"/>
    <property type="match status" value="1"/>
</dbReference>
<protein>
    <submittedName>
        <fullName evidence="4">Helix-turn-helix domain-containing protein</fullName>
    </submittedName>
</protein>
<reference evidence="4 5" key="1">
    <citation type="submission" date="2023-08" db="EMBL/GenBank/DDBJ databases">
        <title>genomic of G39.</title>
        <authorList>
            <person name="Wang Y."/>
        </authorList>
    </citation>
    <scope>NUCLEOTIDE SEQUENCE [LARGE SCALE GENOMIC DNA]</scope>
    <source>
        <strain evidence="4 5">G39</strain>
    </source>
</reference>
<dbReference type="Gene3D" id="1.10.10.10">
    <property type="entry name" value="Winged helix-like DNA-binding domain superfamily/Winged helix DNA-binding domain"/>
    <property type="match status" value="1"/>
</dbReference>
<evidence type="ECO:0000256" key="1">
    <source>
        <dbReference type="ARBA" id="ARBA00023125"/>
    </source>
</evidence>
<dbReference type="InterPro" id="IPR016032">
    <property type="entry name" value="Sig_transdc_resp-reg_C-effctor"/>
</dbReference>
<dbReference type="InterPro" id="IPR001867">
    <property type="entry name" value="OmpR/PhoB-type_DNA-bd"/>
</dbReference>
<keyword evidence="1" id="KW-0238">DNA-binding</keyword>
<proteinExistence type="predicted"/>